<dbReference type="AlphaFoldDB" id="A7EH44"/>
<gene>
    <name evidence="1" type="ORF">SS1G_04636</name>
</gene>
<dbReference type="InParanoid" id="A7EH44"/>
<reference evidence="2" key="1">
    <citation type="journal article" date="2011" name="PLoS Genet.">
        <title>Genomic analysis of the necrotrophic fungal pathogens Sclerotinia sclerotiorum and Botrytis cinerea.</title>
        <authorList>
            <person name="Amselem J."/>
            <person name="Cuomo C.A."/>
            <person name="van Kan J.A."/>
            <person name="Viaud M."/>
            <person name="Benito E.P."/>
            <person name="Couloux A."/>
            <person name="Coutinho P.M."/>
            <person name="de Vries R.P."/>
            <person name="Dyer P.S."/>
            <person name="Fillinger S."/>
            <person name="Fournier E."/>
            <person name="Gout L."/>
            <person name="Hahn M."/>
            <person name="Kohn L."/>
            <person name="Lapalu N."/>
            <person name="Plummer K.M."/>
            <person name="Pradier J.M."/>
            <person name="Quevillon E."/>
            <person name="Sharon A."/>
            <person name="Simon A."/>
            <person name="ten Have A."/>
            <person name="Tudzynski B."/>
            <person name="Tudzynski P."/>
            <person name="Wincker P."/>
            <person name="Andrew M."/>
            <person name="Anthouard V."/>
            <person name="Beever R.E."/>
            <person name="Beffa R."/>
            <person name="Benoit I."/>
            <person name="Bouzid O."/>
            <person name="Brault B."/>
            <person name="Chen Z."/>
            <person name="Choquer M."/>
            <person name="Collemare J."/>
            <person name="Cotton P."/>
            <person name="Danchin E.G."/>
            <person name="Da Silva C."/>
            <person name="Gautier A."/>
            <person name="Giraud C."/>
            <person name="Giraud T."/>
            <person name="Gonzalez C."/>
            <person name="Grossetete S."/>
            <person name="Guldener U."/>
            <person name="Henrissat B."/>
            <person name="Howlett B.J."/>
            <person name="Kodira C."/>
            <person name="Kretschmer M."/>
            <person name="Lappartient A."/>
            <person name="Leroch M."/>
            <person name="Levis C."/>
            <person name="Mauceli E."/>
            <person name="Neuveglise C."/>
            <person name="Oeser B."/>
            <person name="Pearson M."/>
            <person name="Poulain J."/>
            <person name="Poussereau N."/>
            <person name="Quesneville H."/>
            <person name="Rascle C."/>
            <person name="Schumacher J."/>
            <person name="Segurens B."/>
            <person name="Sexton A."/>
            <person name="Silva E."/>
            <person name="Sirven C."/>
            <person name="Soanes D.M."/>
            <person name="Talbot N.J."/>
            <person name="Templeton M."/>
            <person name="Yandava C."/>
            <person name="Yarden O."/>
            <person name="Zeng Q."/>
            <person name="Rollins J.A."/>
            <person name="Lebrun M.H."/>
            <person name="Dickman M."/>
        </authorList>
    </citation>
    <scope>NUCLEOTIDE SEQUENCE [LARGE SCALE GENOMIC DNA]</scope>
    <source>
        <strain evidence="2">ATCC 18683 / 1980 / Ss-1</strain>
    </source>
</reference>
<accession>A7EH44</accession>
<evidence type="ECO:0000313" key="2">
    <source>
        <dbReference type="Proteomes" id="UP000001312"/>
    </source>
</evidence>
<dbReference type="EMBL" id="CH476625">
    <property type="protein sequence ID" value="EDO02160.1"/>
    <property type="molecule type" value="Genomic_DNA"/>
</dbReference>
<dbReference type="KEGG" id="ssl:SS1G_04636"/>
<protein>
    <submittedName>
        <fullName evidence="1">Uncharacterized protein</fullName>
    </submittedName>
</protein>
<evidence type="ECO:0000313" key="1">
    <source>
        <dbReference type="EMBL" id="EDO02160.1"/>
    </source>
</evidence>
<dbReference type="HOGENOM" id="CLU_3107809_0_0_1"/>
<keyword evidence="2" id="KW-1185">Reference proteome</keyword>
<proteinExistence type="predicted"/>
<dbReference type="RefSeq" id="XP_001594828.1">
    <property type="nucleotide sequence ID" value="XM_001594778.1"/>
</dbReference>
<dbReference type="GeneID" id="5490642"/>
<dbReference type="Proteomes" id="UP000001312">
    <property type="component" value="Unassembled WGS sequence"/>
</dbReference>
<name>A7EH44_SCLS1</name>
<sequence length="51" mass="5660">MTLFGTVSHPSRKAAAKVNCNDISPLFQWCLTLSFSLHEKLRYASNGMSAE</sequence>
<organism evidence="1 2">
    <name type="scientific">Sclerotinia sclerotiorum (strain ATCC 18683 / 1980 / Ss-1)</name>
    <name type="common">White mold</name>
    <name type="synonym">Whetzelinia sclerotiorum</name>
    <dbReference type="NCBI Taxonomy" id="665079"/>
    <lineage>
        <taxon>Eukaryota</taxon>
        <taxon>Fungi</taxon>
        <taxon>Dikarya</taxon>
        <taxon>Ascomycota</taxon>
        <taxon>Pezizomycotina</taxon>
        <taxon>Leotiomycetes</taxon>
        <taxon>Helotiales</taxon>
        <taxon>Sclerotiniaceae</taxon>
        <taxon>Sclerotinia</taxon>
    </lineage>
</organism>